<feature type="region of interest" description="Disordered" evidence="4">
    <location>
        <begin position="456"/>
        <end position="487"/>
    </location>
</feature>
<dbReference type="PROSITE" id="PS51257">
    <property type="entry name" value="PROKAR_LIPOPROTEIN"/>
    <property type="match status" value="1"/>
</dbReference>
<keyword evidence="10" id="KW-1185">Reference proteome</keyword>
<protein>
    <submittedName>
        <fullName evidence="9">Cobalt-zinc-cadmium resistance protein CzcB</fullName>
    </submittedName>
</protein>
<comment type="caution">
    <text evidence="9">The sequence shown here is derived from an EMBL/GenBank/DDBJ whole genome shotgun (WGS) entry which is preliminary data.</text>
</comment>
<feature type="domain" description="CzcB-like barrel-sandwich hybrid" evidence="7">
    <location>
        <begin position="93"/>
        <end position="293"/>
    </location>
</feature>
<dbReference type="AlphaFoldDB" id="A0A2W1JAG8"/>
<dbReference type="Proteomes" id="UP000248857">
    <property type="component" value="Unassembled WGS sequence"/>
</dbReference>
<feature type="compositionally biased region" description="Basic and acidic residues" evidence="4">
    <location>
        <begin position="571"/>
        <end position="580"/>
    </location>
</feature>
<dbReference type="GO" id="GO:0022857">
    <property type="term" value="F:transmembrane transporter activity"/>
    <property type="evidence" value="ECO:0007669"/>
    <property type="project" value="InterPro"/>
</dbReference>
<feature type="domain" description="CusB-like beta-barrel" evidence="6">
    <location>
        <begin position="307"/>
        <end position="383"/>
    </location>
</feature>
<keyword evidence="5" id="KW-0732">Signal</keyword>
<dbReference type="EMBL" id="PQWO01000023">
    <property type="protein sequence ID" value="PZD70998.1"/>
    <property type="molecule type" value="Genomic_DNA"/>
</dbReference>
<evidence type="ECO:0000256" key="5">
    <source>
        <dbReference type="SAM" id="SignalP"/>
    </source>
</evidence>
<dbReference type="Pfam" id="PF25975">
    <property type="entry name" value="CzcB_C"/>
    <property type="match status" value="1"/>
</dbReference>
<reference evidence="9 10" key="1">
    <citation type="journal article" date="2018" name="Sci. Rep.">
        <title>A novel species of the marine cyanobacterium Acaryochloris with a unique pigment content and lifestyle.</title>
        <authorList>
            <person name="Partensky F."/>
            <person name="Six C."/>
            <person name="Ratin M."/>
            <person name="Garczarek L."/>
            <person name="Vaulot D."/>
            <person name="Probert I."/>
            <person name="Calteau A."/>
            <person name="Gourvil P."/>
            <person name="Marie D."/>
            <person name="Grebert T."/>
            <person name="Bouchier C."/>
            <person name="Le Panse S."/>
            <person name="Gachenot M."/>
            <person name="Rodriguez F."/>
            <person name="Garrido J.L."/>
        </authorList>
    </citation>
    <scope>NUCLEOTIDE SEQUENCE [LARGE SCALE GENOMIC DNA]</scope>
    <source>
        <strain evidence="9 10">RCC1774</strain>
    </source>
</reference>
<dbReference type="RefSeq" id="WP_110988440.1">
    <property type="nucleotide sequence ID" value="NZ_CAWNWM010000023.1"/>
</dbReference>
<dbReference type="GO" id="GO:0015679">
    <property type="term" value="P:plasma membrane copper ion transport"/>
    <property type="evidence" value="ECO:0007669"/>
    <property type="project" value="TreeGrafter"/>
</dbReference>
<dbReference type="GO" id="GO:0030313">
    <property type="term" value="C:cell envelope"/>
    <property type="evidence" value="ECO:0007669"/>
    <property type="project" value="TreeGrafter"/>
</dbReference>
<sequence length="580" mass="61249">MCLVSRKPLATAVASGILIGCLTTLGVAPSLAGAGHNHGNEFETGGNTGGPKSVEVNADISKRIGIKIEPAGQQRIGVGIKATGQIETQPNRQANVTIPTPGTVVELLVKPGDRVKKGQPVAVISSLELLQLRVESLDRRTDAEVTLREAQANLRLAQENLTRERQIAATEIAQAQTQLAEAQERYDGDARLVSEGALPRRQMLTSKTQLAEAKAALNKNESRQAVLRAEAELKRTSAAVAGANQRVGLSGTTYQTRLRQLRTPSNQQGLVVVQAPIAGTIAKREVTLGASFEDAGGQLMTIVNDAEVWAAANVYEKDLDQLSRGQPIRMQVSSLPGEIFNGQIVQIDPVVAGETRVVPVRASVSNPRNKLKPGMFAELEIMTGRTSTATTAIPSGGLVEVNNQSFVYVENGKGRFEPVKVELGETFGGWVAIKRGLFDGDRIVTQGAMMLYAQSLQGGSQASEDDGHDHSEDDGHDHGSEAAATPSGFSLLSTGNVPWWIVVPTGGAIAAGAYLAGRRGRSGSGEPDPDLTQTAEENGQMLRDGVPETDFVLNGEASSDAAEPSSVADEAASKQHQESA</sequence>
<evidence type="ECO:0000259" key="6">
    <source>
        <dbReference type="Pfam" id="PF25954"/>
    </source>
</evidence>
<evidence type="ECO:0000259" key="7">
    <source>
        <dbReference type="Pfam" id="PF25973"/>
    </source>
</evidence>
<evidence type="ECO:0000256" key="2">
    <source>
        <dbReference type="ARBA" id="ARBA00022448"/>
    </source>
</evidence>
<evidence type="ECO:0000313" key="9">
    <source>
        <dbReference type="EMBL" id="PZD70998.1"/>
    </source>
</evidence>
<proteinExistence type="inferred from homology"/>
<dbReference type="CDD" id="cd06850">
    <property type="entry name" value="biotinyl_domain"/>
    <property type="match status" value="1"/>
</dbReference>
<dbReference type="GO" id="GO:0016020">
    <property type="term" value="C:membrane"/>
    <property type="evidence" value="ECO:0007669"/>
    <property type="project" value="InterPro"/>
</dbReference>
<keyword evidence="2" id="KW-0813">Transport</keyword>
<keyword evidence="3" id="KW-0175">Coiled coil</keyword>
<dbReference type="PANTHER" id="PTHR30097">
    <property type="entry name" value="CATION EFFLUX SYSTEM PROTEIN CUSB"/>
    <property type="match status" value="1"/>
</dbReference>
<name>A0A2W1JAG8_9CYAN</name>
<dbReference type="PANTHER" id="PTHR30097:SF4">
    <property type="entry name" value="SLR6042 PROTEIN"/>
    <property type="match status" value="1"/>
</dbReference>
<feature type="region of interest" description="Disordered" evidence="4">
    <location>
        <begin position="554"/>
        <end position="580"/>
    </location>
</feature>
<dbReference type="InterPro" id="IPR006143">
    <property type="entry name" value="RND_pump_MFP"/>
</dbReference>
<dbReference type="Gene3D" id="2.40.420.20">
    <property type="match status" value="1"/>
</dbReference>
<feature type="region of interest" description="Disordered" evidence="4">
    <location>
        <begin position="519"/>
        <end position="540"/>
    </location>
</feature>
<dbReference type="NCBIfam" id="TIGR01730">
    <property type="entry name" value="RND_mfp"/>
    <property type="match status" value="1"/>
</dbReference>
<dbReference type="Pfam" id="PF25973">
    <property type="entry name" value="BSH_CzcB"/>
    <property type="match status" value="1"/>
</dbReference>
<evidence type="ECO:0000256" key="3">
    <source>
        <dbReference type="SAM" id="Coils"/>
    </source>
</evidence>
<feature type="signal peptide" evidence="5">
    <location>
        <begin position="1"/>
        <end position="32"/>
    </location>
</feature>
<feature type="coiled-coil region" evidence="3">
    <location>
        <begin position="140"/>
        <end position="246"/>
    </location>
</feature>
<dbReference type="SUPFAM" id="SSF51230">
    <property type="entry name" value="Single hybrid motif"/>
    <property type="match status" value="1"/>
</dbReference>
<dbReference type="InterPro" id="IPR058647">
    <property type="entry name" value="BSH_CzcB-like"/>
</dbReference>
<dbReference type="GO" id="GO:0060003">
    <property type="term" value="P:copper ion export"/>
    <property type="evidence" value="ECO:0007669"/>
    <property type="project" value="TreeGrafter"/>
</dbReference>
<evidence type="ECO:0000256" key="1">
    <source>
        <dbReference type="ARBA" id="ARBA00009477"/>
    </source>
</evidence>
<evidence type="ECO:0000259" key="8">
    <source>
        <dbReference type="Pfam" id="PF25975"/>
    </source>
</evidence>
<dbReference type="PRINTS" id="PR01490">
    <property type="entry name" value="RTXTOXIND"/>
</dbReference>
<dbReference type="InterPro" id="IPR011053">
    <property type="entry name" value="Single_hybrid_motif"/>
</dbReference>
<gene>
    <name evidence="9" type="primary">czcB_3</name>
    <name evidence="9" type="ORF">C1752_08440</name>
</gene>
<dbReference type="InterPro" id="IPR051909">
    <property type="entry name" value="MFP_Cation_Efflux"/>
</dbReference>
<dbReference type="Pfam" id="PF25954">
    <property type="entry name" value="Beta-barrel_RND_2"/>
    <property type="match status" value="1"/>
</dbReference>
<accession>A0A2W1JAG8</accession>
<dbReference type="InterPro" id="IPR058792">
    <property type="entry name" value="Beta-barrel_RND_2"/>
</dbReference>
<feature type="domain" description="CzcB-like C-terminal circularly permuted SH3-like" evidence="8">
    <location>
        <begin position="392"/>
        <end position="450"/>
    </location>
</feature>
<dbReference type="Gene3D" id="2.40.50.100">
    <property type="match status" value="1"/>
</dbReference>
<dbReference type="OrthoDB" id="9806939at2"/>
<dbReference type="FunFam" id="2.40.30.170:FF:000010">
    <property type="entry name" value="Efflux RND transporter periplasmic adaptor subunit"/>
    <property type="match status" value="1"/>
</dbReference>
<comment type="similarity">
    <text evidence="1">Belongs to the membrane fusion protein (MFP) (TC 8.A.1) family.</text>
</comment>
<evidence type="ECO:0000256" key="4">
    <source>
        <dbReference type="SAM" id="MobiDB-lite"/>
    </source>
</evidence>
<dbReference type="SUPFAM" id="SSF111369">
    <property type="entry name" value="HlyD-like secretion proteins"/>
    <property type="match status" value="1"/>
</dbReference>
<evidence type="ECO:0000313" key="10">
    <source>
        <dbReference type="Proteomes" id="UP000248857"/>
    </source>
</evidence>
<feature type="compositionally biased region" description="Basic and acidic residues" evidence="4">
    <location>
        <begin position="465"/>
        <end position="480"/>
    </location>
</feature>
<dbReference type="Gene3D" id="2.40.30.170">
    <property type="match status" value="1"/>
</dbReference>
<feature type="chain" id="PRO_5016179532" evidence="5">
    <location>
        <begin position="33"/>
        <end position="580"/>
    </location>
</feature>
<dbReference type="InterPro" id="IPR058649">
    <property type="entry name" value="CzcB_C"/>
</dbReference>
<organism evidence="9 10">
    <name type="scientific">Acaryochloris thomasi RCC1774</name>
    <dbReference type="NCBI Taxonomy" id="1764569"/>
    <lineage>
        <taxon>Bacteria</taxon>
        <taxon>Bacillati</taxon>
        <taxon>Cyanobacteriota</taxon>
        <taxon>Cyanophyceae</taxon>
        <taxon>Acaryochloridales</taxon>
        <taxon>Acaryochloridaceae</taxon>
        <taxon>Acaryochloris</taxon>
        <taxon>Acaryochloris thomasi</taxon>
    </lineage>
</organism>